<sequence>MLQPNYEPFSSVSFQHKQRTSPYPMAKDDDRQSHFPMFKDPLPASSSQPPPVFHAPPTSSLGFLPSLKRKRRRWCPRRYGFIALSVIVLLLLAYRHTVAVYYAFLRIKLNQTLLESGYLPCGIVRKDPMLYVLDGHQVQLVWEMNCDMNDMQIAWRPLTTSTPAGNSSNDPWTWTKASPIQLAPHHVLYRAILDLNEKTATRYRYHIYSANNIDKPVRQYDFTWRQHDRSQPLRFAAIADNQFGLRNFLRILSHVPGYRPDYLIHAGDAVQQYPSLQQWQTDFVAPLTYHGLGQHAPMIYAHGNHDHDPTFAYHYTRSSHGQPWHAFSMADGAIRFIVLDSNLDWQQQDEWLNRELSSDACQQAAFRVVVVHIPPFLEYWDPKAWFEGKESEWGRFVRERYVPLFEQHGVDLVISGHQHNYERGQHNGIMYAIIGGAGGDIDVERVQDFGMYDAHHLDFHFVLLDLLPLPNNEHHQADGSDNDHQPWELVWRAFDKHGKMIDTHRQRSRSRPSYFPLENMHNPEDNQVGAVSPDVIQDVTLMDLDDSEAALNDDAK</sequence>
<evidence type="ECO:0000256" key="2">
    <source>
        <dbReference type="SAM" id="MobiDB-lite"/>
    </source>
</evidence>
<name>A0A1X2GXB8_9FUNG</name>
<proteinExistence type="predicted"/>
<dbReference type="Proteomes" id="UP000242146">
    <property type="component" value="Unassembled WGS sequence"/>
</dbReference>
<dbReference type="AlphaFoldDB" id="A0A1X2GXB8"/>
<reference evidence="5 6" key="1">
    <citation type="submission" date="2016-07" db="EMBL/GenBank/DDBJ databases">
        <title>Pervasive Adenine N6-methylation of Active Genes in Fungi.</title>
        <authorList>
            <consortium name="DOE Joint Genome Institute"/>
            <person name="Mondo S.J."/>
            <person name="Dannebaum R.O."/>
            <person name="Kuo R.C."/>
            <person name="Labutti K."/>
            <person name="Haridas S."/>
            <person name="Kuo A."/>
            <person name="Salamov A."/>
            <person name="Ahrendt S.R."/>
            <person name="Lipzen A."/>
            <person name="Sullivan W."/>
            <person name="Andreopoulos W.B."/>
            <person name="Clum A."/>
            <person name="Lindquist E."/>
            <person name="Daum C."/>
            <person name="Ramamoorthy G.K."/>
            <person name="Gryganskyi A."/>
            <person name="Culley D."/>
            <person name="Magnuson J.K."/>
            <person name="James T.Y."/>
            <person name="O'Malley M.A."/>
            <person name="Stajich J.E."/>
            <person name="Spatafora J.W."/>
            <person name="Visel A."/>
            <person name="Grigoriev I.V."/>
        </authorList>
    </citation>
    <scope>NUCLEOTIDE SEQUENCE [LARGE SCALE GENOMIC DNA]</scope>
    <source>
        <strain evidence="5 6">NRRL 3301</strain>
    </source>
</reference>
<dbReference type="SUPFAM" id="SSF56300">
    <property type="entry name" value="Metallo-dependent phosphatases"/>
    <property type="match status" value="1"/>
</dbReference>
<keyword evidence="3" id="KW-1133">Transmembrane helix</keyword>
<dbReference type="PANTHER" id="PTHR22953">
    <property type="entry name" value="ACID PHOSPHATASE RELATED"/>
    <property type="match status" value="1"/>
</dbReference>
<evidence type="ECO:0000256" key="1">
    <source>
        <dbReference type="ARBA" id="ARBA00022729"/>
    </source>
</evidence>
<feature type="transmembrane region" description="Helical" evidence="3">
    <location>
        <begin position="79"/>
        <end position="104"/>
    </location>
</feature>
<evidence type="ECO:0000259" key="4">
    <source>
        <dbReference type="Pfam" id="PF00149"/>
    </source>
</evidence>
<dbReference type="InterPro" id="IPR004843">
    <property type="entry name" value="Calcineurin-like_PHP"/>
</dbReference>
<comment type="caution">
    <text evidence="5">The sequence shown here is derived from an EMBL/GenBank/DDBJ whole genome shotgun (WGS) entry which is preliminary data.</text>
</comment>
<dbReference type="GO" id="GO:0003993">
    <property type="term" value="F:acid phosphatase activity"/>
    <property type="evidence" value="ECO:0007669"/>
    <property type="project" value="InterPro"/>
</dbReference>
<protein>
    <submittedName>
        <fullName evidence="5">Metallo-dependent phosphatase</fullName>
    </submittedName>
</protein>
<keyword evidence="6" id="KW-1185">Reference proteome</keyword>
<dbReference type="InterPro" id="IPR029052">
    <property type="entry name" value="Metallo-depent_PP-like"/>
</dbReference>
<gene>
    <name evidence="5" type="ORF">DM01DRAFT_1330791</name>
</gene>
<dbReference type="OrthoDB" id="45007at2759"/>
<feature type="region of interest" description="Disordered" evidence="2">
    <location>
        <begin position="502"/>
        <end position="529"/>
    </location>
</feature>
<dbReference type="STRING" id="101127.A0A1X2GXB8"/>
<evidence type="ECO:0000313" key="5">
    <source>
        <dbReference type="EMBL" id="ORX62662.1"/>
    </source>
</evidence>
<dbReference type="InterPro" id="IPR039331">
    <property type="entry name" value="PAPs-like"/>
</dbReference>
<feature type="domain" description="Calcineurin-like phosphoesterase" evidence="4">
    <location>
        <begin position="233"/>
        <end position="421"/>
    </location>
</feature>
<organism evidence="5 6">
    <name type="scientific">Hesseltinella vesiculosa</name>
    <dbReference type="NCBI Taxonomy" id="101127"/>
    <lineage>
        <taxon>Eukaryota</taxon>
        <taxon>Fungi</taxon>
        <taxon>Fungi incertae sedis</taxon>
        <taxon>Mucoromycota</taxon>
        <taxon>Mucoromycotina</taxon>
        <taxon>Mucoromycetes</taxon>
        <taxon>Mucorales</taxon>
        <taxon>Cunninghamellaceae</taxon>
        <taxon>Hesseltinella</taxon>
    </lineage>
</organism>
<keyword evidence="1" id="KW-0732">Signal</keyword>
<dbReference type="Gene3D" id="3.60.21.10">
    <property type="match status" value="1"/>
</dbReference>
<dbReference type="PANTHER" id="PTHR22953:SF153">
    <property type="entry name" value="PURPLE ACID PHOSPHATASE"/>
    <property type="match status" value="1"/>
</dbReference>
<keyword evidence="3" id="KW-0812">Transmembrane</keyword>
<evidence type="ECO:0000256" key="3">
    <source>
        <dbReference type="SAM" id="Phobius"/>
    </source>
</evidence>
<keyword evidence="3" id="KW-0472">Membrane</keyword>
<feature type="region of interest" description="Disordered" evidence="2">
    <location>
        <begin position="1"/>
        <end position="57"/>
    </location>
</feature>
<evidence type="ECO:0000313" key="6">
    <source>
        <dbReference type="Proteomes" id="UP000242146"/>
    </source>
</evidence>
<dbReference type="EMBL" id="MCGT01000001">
    <property type="protein sequence ID" value="ORX62662.1"/>
    <property type="molecule type" value="Genomic_DNA"/>
</dbReference>
<accession>A0A1X2GXB8</accession>
<dbReference type="Pfam" id="PF00149">
    <property type="entry name" value="Metallophos"/>
    <property type="match status" value="1"/>
</dbReference>